<accession>A0A453RAI8</accession>
<reference evidence="1" key="5">
    <citation type="journal article" date="2021" name="G3 (Bethesda)">
        <title>Aegilops tauschii genome assembly Aet v5.0 features greater sequence contiguity and improved annotation.</title>
        <authorList>
            <person name="Wang L."/>
            <person name="Zhu T."/>
            <person name="Rodriguez J.C."/>
            <person name="Deal K.R."/>
            <person name="Dubcovsky J."/>
            <person name="McGuire P.E."/>
            <person name="Lux T."/>
            <person name="Spannagl M."/>
            <person name="Mayer K.F.X."/>
            <person name="Baldrich P."/>
            <person name="Meyers B.C."/>
            <person name="Huo N."/>
            <person name="Gu Y.Q."/>
            <person name="Zhou H."/>
            <person name="Devos K.M."/>
            <person name="Bennetzen J.L."/>
            <person name="Unver T."/>
            <person name="Budak H."/>
            <person name="Gulick P.J."/>
            <person name="Galiba G."/>
            <person name="Kalapos B."/>
            <person name="Nelson D.R."/>
            <person name="Li P."/>
            <person name="You F.M."/>
            <person name="Luo M.C."/>
            <person name="Dvorak J."/>
        </authorList>
    </citation>
    <scope>NUCLEOTIDE SEQUENCE [LARGE SCALE GENOMIC DNA]</scope>
    <source>
        <strain evidence="1">cv. AL8/78</strain>
    </source>
</reference>
<name>A0A453RAI8_AEGTS</name>
<reference evidence="2" key="1">
    <citation type="journal article" date="2014" name="Science">
        <title>Ancient hybridizations among the ancestral genomes of bread wheat.</title>
        <authorList>
            <consortium name="International Wheat Genome Sequencing Consortium,"/>
            <person name="Marcussen T."/>
            <person name="Sandve S.R."/>
            <person name="Heier L."/>
            <person name="Spannagl M."/>
            <person name="Pfeifer M."/>
            <person name="Jakobsen K.S."/>
            <person name="Wulff B.B."/>
            <person name="Steuernagel B."/>
            <person name="Mayer K.F."/>
            <person name="Olsen O.A."/>
        </authorList>
    </citation>
    <scope>NUCLEOTIDE SEQUENCE [LARGE SCALE GENOMIC DNA]</scope>
    <source>
        <strain evidence="2">cv. AL8/78</strain>
    </source>
</reference>
<dbReference type="Gene3D" id="3.60.10.10">
    <property type="entry name" value="Endonuclease/exonuclease/phosphatase"/>
    <property type="match status" value="1"/>
</dbReference>
<evidence type="ECO:0000313" key="2">
    <source>
        <dbReference type="Proteomes" id="UP000015105"/>
    </source>
</evidence>
<dbReference type="AlphaFoldDB" id="A0A453RAI8"/>
<dbReference type="GO" id="GO:0000175">
    <property type="term" value="F:3'-5'-RNA exonuclease activity"/>
    <property type="evidence" value="ECO:0007669"/>
    <property type="project" value="TreeGrafter"/>
</dbReference>
<protein>
    <submittedName>
        <fullName evidence="1">Uncharacterized protein</fullName>
    </submittedName>
</protein>
<reference evidence="1" key="4">
    <citation type="submission" date="2019-03" db="UniProtKB">
        <authorList>
            <consortium name="EnsemblPlants"/>
        </authorList>
    </citation>
    <scope>IDENTIFICATION</scope>
</reference>
<proteinExistence type="predicted"/>
<dbReference type="InterPro" id="IPR036691">
    <property type="entry name" value="Endo/exonu/phosph_ase_sf"/>
</dbReference>
<reference evidence="2" key="2">
    <citation type="journal article" date="2017" name="Nat. Plants">
        <title>The Aegilops tauschii genome reveals multiple impacts of transposons.</title>
        <authorList>
            <person name="Zhao G."/>
            <person name="Zou C."/>
            <person name="Li K."/>
            <person name="Wang K."/>
            <person name="Li T."/>
            <person name="Gao L."/>
            <person name="Zhang X."/>
            <person name="Wang H."/>
            <person name="Yang Z."/>
            <person name="Liu X."/>
            <person name="Jiang W."/>
            <person name="Mao L."/>
            <person name="Kong X."/>
            <person name="Jiao Y."/>
            <person name="Jia J."/>
        </authorList>
    </citation>
    <scope>NUCLEOTIDE SEQUENCE [LARGE SCALE GENOMIC DNA]</scope>
    <source>
        <strain evidence="2">cv. AL8/78</strain>
    </source>
</reference>
<evidence type="ECO:0000313" key="1">
    <source>
        <dbReference type="EnsemblPlants" id="AET7Gv20521700.4"/>
    </source>
</evidence>
<sequence>MVARHPLKLSSSYAMLKGNSSNRGHHGEPLATSYHKRFLGTVDYLWYTPGLECSRVLDTLPVDALRRTRGLPTRIRRWAVIICPLLLNSSSRNRSEMHPSKKMNPTKTNLHEKQAHQNTYISQTVIVRLMQVSYSIGRKGLG</sequence>
<dbReference type="EnsemblPlants" id="AET7Gv20521700.4">
    <property type="protein sequence ID" value="AET7Gv20521700.4"/>
    <property type="gene ID" value="AET7Gv20521700"/>
</dbReference>
<reference evidence="1" key="3">
    <citation type="journal article" date="2017" name="Nature">
        <title>Genome sequence of the progenitor of the wheat D genome Aegilops tauschii.</title>
        <authorList>
            <person name="Luo M.C."/>
            <person name="Gu Y.Q."/>
            <person name="Puiu D."/>
            <person name="Wang H."/>
            <person name="Twardziok S.O."/>
            <person name="Deal K.R."/>
            <person name="Huo N."/>
            <person name="Zhu T."/>
            <person name="Wang L."/>
            <person name="Wang Y."/>
            <person name="McGuire P.E."/>
            <person name="Liu S."/>
            <person name="Long H."/>
            <person name="Ramasamy R.K."/>
            <person name="Rodriguez J.C."/>
            <person name="Van S.L."/>
            <person name="Yuan L."/>
            <person name="Wang Z."/>
            <person name="Xia Z."/>
            <person name="Xiao L."/>
            <person name="Anderson O.D."/>
            <person name="Ouyang S."/>
            <person name="Liang Y."/>
            <person name="Zimin A.V."/>
            <person name="Pertea G."/>
            <person name="Qi P."/>
            <person name="Bennetzen J.L."/>
            <person name="Dai X."/>
            <person name="Dawson M.W."/>
            <person name="Muller H.G."/>
            <person name="Kugler K."/>
            <person name="Rivarola-Duarte L."/>
            <person name="Spannagl M."/>
            <person name="Mayer K.F.X."/>
            <person name="Lu F.H."/>
            <person name="Bevan M.W."/>
            <person name="Leroy P."/>
            <person name="Li P."/>
            <person name="You F.M."/>
            <person name="Sun Q."/>
            <person name="Liu Z."/>
            <person name="Lyons E."/>
            <person name="Wicker T."/>
            <person name="Salzberg S.L."/>
            <person name="Devos K.M."/>
            <person name="Dvorak J."/>
        </authorList>
    </citation>
    <scope>NUCLEOTIDE SEQUENCE [LARGE SCALE GENOMIC DNA]</scope>
    <source>
        <strain evidence="1">cv. AL8/78</strain>
    </source>
</reference>
<dbReference type="InterPro" id="IPR050410">
    <property type="entry name" value="CCR4/nocturin_mRNA_transcr"/>
</dbReference>
<organism evidence="1 2">
    <name type="scientific">Aegilops tauschii subsp. strangulata</name>
    <name type="common">Goatgrass</name>
    <dbReference type="NCBI Taxonomy" id="200361"/>
    <lineage>
        <taxon>Eukaryota</taxon>
        <taxon>Viridiplantae</taxon>
        <taxon>Streptophyta</taxon>
        <taxon>Embryophyta</taxon>
        <taxon>Tracheophyta</taxon>
        <taxon>Spermatophyta</taxon>
        <taxon>Magnoliopsida</taxon>
        <taxon>Liliopsida</taxon>
        <taxon>Poales</taxon>
        <taxon>Poaceae</taxon>
        <taxon>BOP clade</taxon>
        <taxon>Pooideae</taxon>
        <taxon>Triticodae</taxon>
        <taxon>Triticeae</taxon>
        <taxon>Triticinae</taxon>
        <taxon>Aegilops</taxon>
    </lineage>
</organism>
<dbReference type="Gramene" id="AET7Gv20521700.4">
    <property type="protein sequence ID" value="AET7Gv20521700.4"/>
    <property type="gene ID" value="AET7Gv20521700"/>
</dbReference>
<dbReference type="PANTHER" id="PTHR12121">
    <property type="entry name" value="CARBON CATABOLITE REPRESSOR PROTEIN 4"/>
    <property type="match status" value="1"/>
</dbReference>
<keyword evidence="2" id="KW-1185">Reference proteome</keyword>
<dbReference type="Proteomes" id="UP000015105">
    <property type="component" value="Chromosome 7D"/>
</dbReference>
<dbReference type="PANTHER" id="PTHR12121:SF82">
    <property type="entry name" value="CARBON CATABOLITE REPRESSOR PROTEIN 4 HOMOLOG 3"/>
    <property type="match status" value="1"/>
</dbReference>